<protein>
    <submittedName>
        <fullName evidence="4">Xanthine dehydrogenase, molybdenum binding subunit</fullName>
        <ecNumber evidence="4">1.17.1.4</ecNumber>
    </submittedName>
</protein>
<evidence type="ECO:0000313" key="5">
    <source>
        <dbReference type="Proteomes" id="UP000019482"/>
    </source>
</evidence>
<dbReference type="InterPro" id="IPR016208">
    <property type="entry name" value="Ald_Oxase/xanthine_DH-like"/>
</dbReference>
<dbReference type="InterPro" id="IPR008274">
    <property type="entry name" value="AldOxase/xan_DH_MoCoBD1"/>
</dbReference>
<dbReference type="Pfam" id="PF01315">
    <property type="entry name" value="Ald_Xan_dh_C"/>
    <property type="match status" value="1"/>
</dbReference>
<dbReference type="PANTHER" id="PTHR11908">
    <property type="entry name" value="XANTHINE DEHYDROGENASE"/>
    <property type="match status" value="1"/>
</dbReference>
<sequence>MENNISDSVIRLDAEEKISGKARYLSDIEYEDVLYAKTLRSERARAKILSIDLPDIPEGYFIVGKDDVPGKNVVKIMFDDWPIFAENEVNYIGEGILLVVGPDKKVIMDIMSKINVKYEDIPGVFTIDDASQKDDKFIEYKYSKGDMETASKNAAYVFENEYTTGYQEHVYMEPQGIVGIYNNGKITIDGSMQCPYYVKDAVVQAMELDYDRVQIRQTTTGGGFGGKEDYPSLLGCQIAVAAYKVKKPVKLVFERNEDIMSTTKRHPSKVRLKSYVDKAYKIIGMDANVRLDGGAYSGLSNIVLQRALFAVCGVYDVANVKAKGTALKTNKVVCGAYRGFGAPQSLFAVELFMEYMANKLNIDPLKFRRMNYVKKGKKSPTGGTFKEDILLDKITDKVQEMSDYKRKYKDYMSENKLKGIGMSVFFHGGGFTGNGERDIIKTRLKMKKNKDNTVEILVSNVEMGQGLATTFRKIASKTIGIPIERIIYNNPDTDKVPNSGPTVASRSILIVGKLIQEASQKIKDQWSAKDEFEVITRYRHPEEVVWDADKFIGDAYNTYAWGANVVEVEVDPLTYEVAIKGIWTVYDVGNAIDDNIVRGQIDGGVTQGLGYASMEVLKSKQGKLGQATFTDYIVPTAMDFPRIHRELVNVPYYNGPFGAKSVGELTFDGAAPAYAIAVENAIGKPLNEIPITPETIMEVMNNEDKL</sequence>
<dbReference type="GO" id="GO:0005506">
    <property type="term" value="F:iron ion binding"/>
    <property type="evidence" value="ECO:0007669"/>
    <property type="project" value="InterPro"/>
</dbReference>
<dbReference type="EMBL" id="CBXI010000008">
    <property type="protein sequence ID" value="CDL90602.1"/>
    <property type="molecule type" value="Genomic_DNA"/>
</dbReference>
<evidence type="ECO:0000256" key="2">
    <source>
        <dbReference type="ARBA" id="ARBA00023002"/>
    </source>
</evidence>
<dbReference type="Pfam" id="PF20256">
    <property type="entry name" value="MoCoBD_2"/>
    <property type="match status" value="1"/>
</dbReference>
<dbReference type="OrthoDB" id="9759099at2"/>
<feature type="domain" description="Aldehyde oxidase/xanthine dehydrogenase a/b hammerhead" evidence="3">
    <location>
        <begin position="19"/>
        <end position="122"/>
    </location>
</feature>
<reference evidence="4 5" key="1">
    <citation type="journal article" date="2015" name="Genome Announc.">
        <title>Draft Genome Sequence of Clostridium tyrobutyricum Strain DIVETGP, Isolated from Cow's Milk for Grana Padano Production.</title>
        <authorList>
            <person name="Soggiu A."/>
            <person name="Piras C."/>
            <person name="Gaiarsa S."/>
            <person name="Sassera D."/>
            <person name="Roncada P."/>
            <person name="Bendixen E."/>
            <person name="Brasca M."/>
            <person name="Bonizzi L."/>
        </authorList>
    </citation>
    <scope>NUCLEOTIDE SEQUENCE [LARGE SCALE GENOMIC DNA]</scope>
    <source>
        <strain evidence="4 5">DIVETGP</strain>
    </source>
</reference>
<dbReference type="RefSeq" id="WP_017753085.1">
    <property type="nucleotide sequence ID" value="NZ_CBXI010000008.1"/>
</dbReference>
<gene>
    <name evidence="4" type="ORF">CTDIVETGP_0672</name>
</gene>
<comment type="caution">
    <text evidence="4">The sequence shown here is derived from an EMBL/GenBank/DDBJ whole genome shotgun (WGS) entry which is preliminary data.</text>
</comment>
<proteinExistence type="predicted"/>
<dbReference type="SMART" id="SM01008">
    <property type="entry name" value="Ald_Xan_dh_C"/>
    <property type="match status" value="1"/>
</dbReference>
<dbReference type="Pfam" id="PF02738">
    <property type="entry name" value="MoCoBD_1"/>
    <property type="match status" value="1"/>
</dbReference>
<dbReference type="InterPro" id="IPR036856">
    <property type="entry name" value="Ald_Oxase/Xan_DH_a/b_sf"/>
</dbReference>
<organism evidence="4 5">
    <name type="scientific">Clostridium tyrobutyricum DIVETGP</name>
    <dbReference type="NCBI Taxonomy" id="1408889"/>
    <lineage>
        <taxon>Bacteria</taxon>
        <taxon>Bacillati</taxon>
        <taxon>Bacillota</taxon>
        <taxon>Clostridia</taxon>
        <taxon>Eubacteriales</taxon>
        <taxon>Clostridiaceae</taxon>
        <taxon>Clostridium</taxon>
    </lineage>
</organism>
<accession>W6NEV1</accession>
<dbReference type="PANTHER" id="PTHR11908:SF132">
    <property type="entry name" value="ALDEHYDE OXIDASE 1-RELATED"/>
    <property type="match status" value="1"/>
</dbReference>
<keyword evidence="1" id="KW-0500">Molybdenum</keyword>
<name>W6NEV1_CLOTY</name>
<evidence type="ECO:0000259" key="3">
    <source>
        <dbReference type="SMART" id="SM01008"/>
    </source>
</evidence>
<dbReference type="Proteomes" id="UP000019482">
    <property type="component" value="Unassembled WGS sequence"/>
</dbReference>
<keyword evidence="5" id="KW-1185">Reference proteome</keyword>
<dbReference type="EC" id="1.17.1.4" evidence="4"/>
<evidence type="ECO:0000256" key="1">
    <source>
        <dbReference type="ARBA" id="ARBA00022505"/>
    </source>
</evidence>
<dbReference type="SUPFAM" id="SSF54665">
    <property type="entry name" value="CO dehydrogenase molybdoprotein N-domain-like"/>
    <property type="match status" value="1"/>
</dbReference>
<keyword evidence="2 4" id="KW-0560">Oxidoreductase</keyword>
<dbReference type="InterPro" id="IPR046867">
    <property type="entry name" value="AldOxase/xan_DH_MoCoBD2"/>
</dbReference>
<evidence type="ECO:0000313" key="4">
    <source>
        <dbReference type="EMBL" id="CDL90602.1"/>
    </source>
</evidence>
<dbReference type="GeneID" id="29419896"/>
<dbReference type="Gene3D" id="3.30.365.10">
    <property type="entry name" value="Aldehyde oxidase/xanthine dehydrogenase, molybdopterin binding domain"/>
    <property type="match status" value="4"/>
</dbReference>
<dbReference type="SUPFAM" id="SSF56003">
    <property type="entry name" value="Molybdenum cofactor-binding domain"/>
    <property type="match status" value="1"/>
</dbReference>
<dbReference type="AlphaFoldDB" id="W6NEV1"/>
<dbReference type="Gene3D" id="3.90.1170.50">
    <property type="entry name" value="Aldehyde oxidase/xanthine dehydrogenase, a/b hammerhead"/>
    <property type="match status" value="1"/>
</dbReference>
<dbReference type="InterPro" id="IPR037165">
    <property type="entry name" value="AldOxase/xan_DH_Mopterin-bd_sf"/>
</dbReference>
<dbReference type="InterPro" id="IPR000674">
    <property type="entry name" value="Ald_Oxase/Xan_DH_a/b"/>
</dbReference>
<dbReference type="GO" id="GO:0004854">
    <property type="term" value="F:xanthine dehydrogenase activity"/>
    <property type="evidence" value="ECO:0007669"/>
    <property type="project" value="UniProtKB-EC"/>
</dbReference>